<reference evidence="1 2" key="2">
    <citation type="journal article" date="2022" name="Mol. Ecol. Resour.">
        <title>The genomes of chicory, endive, great burdock and yacon provide insights into Asteraceae paleo-polyploidization history and plant inulin production.</title>
        <authorList>
            <person name="Fan W."/>
            <person name="Wang S."/>
            <person name="Wang H."/>
            <person name="Wang A."/>
            <person name="Jiang F."/>
            <person name="Liu H."/>
            <person name="Zhao H."/>
            <person name="Xu D."/>
            <person name="Zhang Y."/>
        </authorList>
    </citation>
    <scope>NUCLEOTIDE SEQUENCE [LARGE SCALE GENOMIC DNA]</scope>
    <source>
        <strain evidence="2">cv. Yunnan</strain>
        <tissue evidence="1">Leaves</tissue>
    </source>
</reference>
<dbReference type="Proteomes" id="UP001056120">
    <property type="component" value="Linkage Group LG23"/>
</dbReference>
<gene>
    <name evidence="1" type="ORF">L1987_67862</name>
</gene>
<comment type="caution">
    <text evidence="1">The sequence shown here is derived from an EMBL/GenBank/DDBJ whole genome shotgun (WGS) entry which is preliminary data.</text>
</comment>
<protein>
    <submittedName>
        <fullName evidence="1">Uncharacterized protein</fullName>
    </submittedName>
</protein>
<evidence type="ECO:0000313" key="1">
    <source>
        <dbReference type="EMBL" id="KAI3716755.1"/>
    </source>
</evidence>
<proteinExistence type="predicted"/>
<sequence>MESMDLVLPPLLQTARVLVMRGVRVVMAVRDIEKGITVREAIITETPDAKVDIMELDLSSLASVGNFATKYRSSGLPLNILIYNPMYAYGLSKLANILHAKELARLICNAILKYFVNDASQGAATTCYLALNPKVKGVTGEYFSDSNLAEPSTRCEDQELAKELWGFSLGLTSTK</sequence>
<evidence type="ECO:0000313" key="2">
    <source>
        <dbReference type="Proteomes" id="UP001056120"/>
    </source>
</evidence>
<dbReference type="EMBL" id="CM042040">
    <property type="protein sequence ID" value="KAI3716755.1"/>
    <property type="molecule type" value="Genomic_DNA"/>
</dbReference>
<reference evidence="2" key="1">
    <citation type="journal article" date="2022" name="Mol. Ecol. Resour.">
        <title>The genomes of chicory, endive, great burdock and yacon provide insights into Asteraceae palaeo-polyploidization history and plant inulin production.</title>
        <authorList>
            <person name="Fan W."/>
            <person name="Wang S."/>
            <person name="Wang H."/>
            <person name="Wang A."/>
            <person name="Jiang F."/>
            <person name="Liu H."/>
            <person name="Zhao H."/>
            <person name="Xu D."/>
            <person name="Zhang Y."/>
        </authorList>
    </citation>
    <scope>NUCLEOTIDE SEQUENCE [LARGE SCALE GENOMIC DNA]</scope>
    <source>
        <strain evidence="2">cv. Yunnan</strain>
    </source>
</reference>
<keyword evidence="2" id="KW-1185">Reference proteome</keyword>
<name>A0ACB9B7U4_9ASTR</name>
<accession>A0ACB9B7U4</accession>
<organism evidence="1 2">
    <name type="scientific">Smallanthus sonchifolius</name>
    <dbReference type="NCBI Taxonomy" id="185202"/>
    <lineage>
        <taxon>Eukaryota</taxon>
        <taxon>Viridiplantae</taxon>
        <taxon>Streptophyta</taxon>
        <taxon>Embryophyta</taxon>
        <taxon>Tracheophyta</taxon>
        <taxon>Spermatophyta</taxon>
        <taxon>Magnoliopsida</taxon>
        <taxon>eudicotyledons</taxon>
        <taxon>Gunneridae</taxon>
        <taxon>Pentapetalae</taxon>
        <taxon>asterids</taxon>
        <taxon>campanulids</taxon>
        <taxon>Asterales</taxon>
        <taxon>Asteraceae</taxon>
        <taxon>Asteroideae</taxon>
        <taxon>Heliantheae alliance</taxon>
        <taxon>Millerieae</taxon>
        <taxon>Smallanthus</taxon>
    </lineage>
</organism>